<dbReference type="Pfam" id="PF06081">
    <property type="entry name" value="ArAE_1"/>
    <property type="match status" value="1"/>
</dbReference>
<dbReference type="AlphaFoldDB" id="A0AAI8KW41"/>
<evidence type="ECO:0008006" key="9">
    <source>
        <dbReference type="Google" id="ProtNLM"/>
    </source>
</evidence>
<proteinExistence type="predicted"/>
<feature type="transmembrane region" description="Helical" evidence="6">
    <location>
        <begin position="53"/>
        <end position="75"/>
    </location>
</feature>
<keyword evidence="5 6" id="KW-0472">Membrane</keyword>
<evidence type="ECO:0000313" key="8">
    <source>
        <dbReference type="Proteomes" id="UP000265765"/>
    </source>
</evidence>
<accession>A0AAI8KW41</accession>
<keyword evidence="2" id="KW-1003">Cell membrane</keyword>
<dbReference type="GO" id="GO:0005886">
    <property type="term" value="C:plasma membrane"/>
    <property type="evidence" value="ECO:0007669"/>
    <property type="project" value="UniProtKB-SubCell"/>
</dbReference>
<comment type="subcellular location">
    <subcellularLocation>
        <location evidence="1">Cell membrane</location>
        <topology evidence="1">Multi-pass membrane protein</topology>
    </subcellularLocation>
</comment>
<evidence type="ECO:0000256" key="5">
    <source>
        <dbReference type="ARBA" id="ARBA00023136"/>
    </source>
</evidence>
<sequence length="400" mass="42611">MTWGFPRNPQRMTDVTEVVRRLSRPAYALQREAGAVGRAARAAWRGPGRQRDLVVQSLKASAAAILAWLVAGVWMGDPMALMAPWVAVVLVQATVFSSLMQAARQLAAICCGTVFAAVALAATGSTLGAVALSVPPLVLLANWPRFGDQGIYGATTALFTLATGAASASSVGHRVGQAALGAVIGLAVNAFVLPPIHLRDVRENLAALAREAGDVLLRVAGDLREGEWDSQGWSHASAHLEHRLEALRSARGWSRESLRLTAAPLRAVRRPPEPAPPEQDDERWSRVTGHIRALTRTLAVAADDERVPTAPSGTVLDSYARLLELIGDACHAEARRILGAGDDVHPDDEAMETMRELRGRLHDGLREHAGQGADGTTVLGTLLLQAENLWSETLPTGRTG</sequence>
<protein>
    <recommendedName>
        <fullName evidence="9">Aromatic acid exporter family member 1</fullName>
    </recommendedName>
</protein>
<evidence type="ECO:0000256" key="3">
    <source>
        <dbReference type="ARBA" id="ARBA00022692"/>
    </source>
</evidence>
<gene>
    <name evidence="7" type="ORF">DWG14_00986</name>
</gene>
<evidence type="ECO:0000313" key="7">
    <source>
        <dbReference type="EMBL" id="AYC36776.1"/>
    </source>
</evidence>
<feature type="transmembrane region" description="Helical" evidence="6">
    <location>
        <begin position="81"/>
        <end position="99"/>
    </location>
</feature>
<keyword evidence="3 6" id="KW-0812">Transmembrane</keyword>
<dbReference type="Proteomes" id="UP000265765">
    <property type="component" value="Chromosome"/>
</dbReference>
<reference evidence="7 8" key="1">
    <citation type="submission" date="2018-09" db="EMBL/GenBank/DDBJ databases">
        <title>Production of Trimethoprim by Streptomyces sp. 3E-1.</title>
        <authorList>
            <person name="Kang H.J."/>
            <person name="Kim S.B."/>
        </authorList>
    </citation>
    <scope>NUCLEOTIDE SEQUENCE [LARGE SCALE GENOMIC DNA]</scope>
    <source>
        <strain evidence="7 8">3E-1</strain>
    </source>
</reference>
<name>A0AAI8KW41_9ACTN</name>
<dbReference type="EMBL" id="CP032427">
    <property type="protein sequence ID" value="AYC36776.1"/>
    <property type="molecule type" value="Genomic_DNA"/>
</dbReference>
<feature type="transmembrane region" description="Helical" evidence="6">
    <location>
        <begin position="178"/>
        <end position="196"/>
    </location>
</feature>
<evidence type="ECO:0000256" key="1">
    <source>
        <dbReference type="ARBA" id="ARBA00004651"/>
    </source>
</evidence>
<feature type="transmembrane region" description="Helical" evidence="6">
    <location>
        <begin position="151"/>
        <end position="171"/>
    </location>
</feature>
<feature type="transmembrane region" description="Helical" evidence="6">
    <location>
        <begin position="106"/>
        <end position="131"/>
    </location>
</feature>
<keyword evidence="4 6" id="KW-1133">Transmembrane helix</keyword>
<evidence type="ECO:0000256" key="2">
    <source>
        <dbReference type="ARBA" id="ARBA00022475"/>
    </source>
</evidence>
<evidence type="ECO:0000256" key="6">
    <source>
        <dbReference type="SAM" id="Phobius"/>
    </source>
</evidence>
<dbReference type="KEGG" id="sge:DWG14_00986"/>
<dbReference type="InterPro" id="IPR010343">
    <property type="entry name" value="ArAE_1"/>
</dbReference>
<organism evidence="7 8">
    <name type="scientific">Streptomyces griseorubiginosus</name>
    <dbReference type="NCBI Taxonomy" id="67304"/>
    <lineage>
        <taxon>Bacteria</taxon>
        <taxon>Bacillati</taxon>
        <taxon>Actinomycetota</taxon>
        <taxon>Actinomycetes</taxon>
        <taxon>Kitasatosporales</taxon>
        <taxon>Streptomycetaceae</taxon>
        <taxon>Streptomyces</taxon>
    </lineage>
</organism>
<evidence type="ECO:0000256" key="4">
    <source>
        <dbReference type="ARBA" id="ARBA00022989"/>
    </source>
</evidence>